<evidence type="ECO:0000313" key="4">
    <source>
        <dbReference type="Proteomes" id="UP000053244"/>
    </source>
</evidence>
<dbReference type="Gene3D" id="1.10.10.10">
    <property type="entry name" value="Winged helix-like DNA-binding domain superfamily/Winged helix DNA-binding domain"/>
    <property type="match status" value="1"/>
</dbReference>
<dbReference type="SMART" id="SM00418">
    <property type="entry name" value="HTH_ARSR"/>
    <property type="match status" value="1"/>
</dbReference>
<dbReference type="Pfam" id="PF12802">
    <property type="entry name" value="MarR_2"/>
    <property type="match status" value="1"/>
</dbReference>
<dbReference type="InterPro" id="IPR011991">
    <property type="entry name" value="ArsR-like_HTH"/>
</dbReference>
<dbReference type="Proteomes" id="UP000053244">
    <property type="component" value="Unassembled WGS sequence"/>
</dbReference>
<dbReference type="InterPro" id="IPR036390">
    <property type="entry name" value="WH_DNA-bd_sf"/>
</dbReference>
<dbReference type="RefSeq" id="WP_067699378.1">
    <property type="nucleotide sequence ID" value="NZ_LLZH01000292.1"/>
</dbReference>
<dbReference type="InterPro" id="IPR036196">
    <property type="entry name" value="Ptyr_pPase_sf"/>
</dbReference>
<evidence type="ECO:0000259" key="2">
    <source>
        <dbReference type="PROSITE" id="PS50987"/>
    </source>
</evidence>
<dbReference type="InterPro" id="IPR000835">
    <property type="entry name" value="HTH_MarR-typ"/>
</dbReference>
<dbReference type="CDD" id="cd16345">
    <property type="entry name" value="LMWP_ArsC"/>
    <property type="match status" value="1"/>
</dbReference>
<dbReference type="Gene3D" id="3.40.50.2300">
    <property type="match status" value="1"/>
</dbReference>
<comment type="caution">
    <text evidence="3">The sequence shown here is derived from an EMBL/GenBank/DDBJ whole genome shotgun (WGS) entry which is preliminary data.</text>
</comment>
<dbReference type="GO" id="GO:0046685">
    <property type="term" value="P:response to arsenic-containing substance"/>
    <property type="evidence" value="ECO:0007669"/>
    <property type="project" value="UniProtKB-KW"/>
</dbReference>
<accession>A0A117MP38</accession>
<evidence type="ECO:0000313" key="3">
    <source>
        <dbReference type="EMBL" id="KUL28045.1"/>
    </source>
</evidence>
<organism evidence="3 4">
    <name type="scientific">Actinoplanes awajinensis subsp. mycoplanecinus</name>
    <dbReference type="NCBI Taxonomy" id="135947"/>
    <lineage>
        <taxon>Bacteria</taxon>
        <taxon>Bacillati</taxon>
        <taxon>Actinomycetota</taxon>
        <taxon>Actinomycetes</taxon>
        <taxon>Micromonosporales</taxon>
        <taxon>Micromonosporaceae</taxon>
        <taxon>Actinoplanes</taxon>
    </lineage>
</organism>
<dbReference type="InterPro" id="IPR036388">
    <property type="entry name" value="WH-like_DNA-bd_sf"/>
</dbReference>
<dbReference type="InterPro" id="IPR023485">
    <property type="entry name" value="Ptyr_pPase"/>
</dbReference>
<dbReference type="GO" id="GO:0003700">
    <property type="term" value="F:DNA-binding transcription factor activity"/>
    <property type="evidence" value="ECO:0007669"/>
    <property type="project" value="InterPro"/>
</dbReference>
<keyword evidence="1" id="KW-0059">Arsenical resistance</keyword>
<dbReference type="PANTHER" id="PTHR43428">
    <property type="entry name" value="ARSENATE REDUCTASE"/>
    <property type="match status" value="1"/>
</dbReference>
<evidence type="ECO:0000256" key="1">
    <source>
        <dbReference type="ARBA" id="ARBA00022849"/>
    </source>
</evidence>
<name>A0A117MP38_9ACTN</name>
<proteinExistence type="predicted"/>
<dbReference type="PANTHER" id="PTHR43428:SF1">
    <property type="entry name" value="ARSENATE REDUCTASE"/>
    <property type="match status" value="1"/>
</dbReference>
<dbReference type="SUPFAM" id="SSF46785">
    <property type="entry name" value="Winged helix' DNA-binding domain"/>
    <property type="match status" value="1"/>
</dbReference>
<feature type="domain" description="HTH arsR-type" evidence="2">
    <location>
        <begin position="3"/>
        <end position="100"/>
    </location>
</feature>
<reference evidence="3 4" key="1">
    <citation type="submission" date="2015-10" db="EMBL/GenBank/DDBJ databases">
        <authorList>
            <person name="Gilbert D.G."/>
        </authorList>
    </citation>
    <scope>NUCLEOTIDE SEQUENCE [LARGE SCALE GENOMIC DNA]</scope>
    <source>
        <strain evidence="3 4">NRRL B-16712</strain>
    </source>
</reference>
<sequence>MTTETPGTVAVPGFVTAAGHPVRWRLLSELARSDRAVHELTAVLGQPQNLVSYHLGKLRKAALVTARRSSADGRDTYYSLDLDRCGDLLSGTGAALHPGLRLTRPVPVLAVTGRVLFLCTGNSSRSQMAEALLRHRSAGAVHAFSAGSAPKPVHPSAVSTMAARGIDLAGARPKHLGEFTGQHFDHVITLCDRVKEVCPGFPGHPRPVHWSIADPAAGPDGPPAFERTADELTQRIGFLLHTLTDRPKEAS</sequence>
<gene>
    <name evidence="3" type="ORF">ADL15_33120</name>
</gene>
<dbReference type="AlphaFoldDB" id="A0A117MP38"/>
<dbReference type="PROSITE" id="PS50987">
    <property type="entry name" value="HTH_ARSR_2"/>
    <property type="match status" value="1"/>
</dbReference>
<dbReference type="SMART" id="SM00226">
    <property type="entry name" value="LMWPc"/>
    <property type="match status" value="1"/>
</dbReference>
<dbReference type="Pfam" id="PF01451">
    <property type="entry name" value="LMWPc"/>
    <property type="match status" value="1"/>
</dbReference>
<dbReference type="SUPFAM" id="SSF52788">
    <property type="entry name" value="Phosphotyrosine protein phosphatases I"/>
    <property type="match status" value="1"/>
</dbReference>
<protein>
    <submittedName>
        <fullName evidence="3">ArsR family transcriptional regulator</fullName>
    </submittedName>
</protein>
<dbReference type="CDD" id="cd00090">
    <property type="entry name" value="HTH_ARSR"/>
    <property type="match status" value="1"/>
</dbReference>
<dbReference type="InterPro" id="IPR001845">
    <property type="entry name" value="HTH_ArsR_DNA-bd_dom"/>
</dbReference>
<dbReference type="EMBL" id="LLZH01000292">
    <property type="protein sequence ID" value="KUL28045.1"/>
    <property type="molecule type" value="Genomic_DNA"/>
</dbReference>
<keyword evidence="4" id="KW-1185">Reference proteome</keyword>